<dbReference type="Gene3D" id="2.40.128.10">
    <property type="match status" value="2"/>
</dbReference>
<reference evidence="4" key="2">
    <citation type="submission" date="2020-09" db="EMBL/GenBank/DDBJ databases">
        <authorList>
            <person name="Sun Q."/>
            <person name="Zhou Y."/>
        </authorList>
    </citation>
    <scope>NUCLEOTIDE SEQUENCE</scope>
    <source>
        <strain evidence="4">CGMCC 1.15320</strain>
    </source>
</reference>
<dbReference type="Proteomes" id="UP000636264">
    <property type="component" value="Unassembled WGS sequence"/>
</dbReference>
<evidence type="ECO:0000313" key="4">
    <source>
        <dbReference type="EMBL" id="GGA60102.1"/>
    </source>
</evidence>
<organism evidence="4 5">
    <name type="scientific">Nitratireductor aestuarii</name>
    <dbReference type="NCBI Taxonomy" id="1735103"/>
    <lineage>
        <taxon>Bacteria</taxon>
        <taxon>Pseudomonadati</taxon>
        <taxon>Pseudomonadota</taxon>
        <taxon>Alphaproteobacteria</taxon>
        <taxon>Hyphomicrobiales</taxon>
        <taxon>Phyllobacteriaceae</taxon>
        <taxon>Nitratireductor</taxon>
    </lineage>
</organism>
<comment type="caution">
    <text evidence="4">The sequence shown here is derived from an EMBL/GenBank/DDBJ whole genome shotgun (WGS) entry which is preliminary data.</text>
</comment>
<dbReference type="Pfam" id="PF02974">
    <property type="entry name" value="Inh"/>
    <property type="match status" value="2"/>
</dbReference>
<dbReference type="AlphaFoldDB" id="A0A916RMX4"/>
<feature type="signal peptide" evidence="2">
    <location>
        <begin position="1"/>
        <end position="23"/>
    </location>
</feature>
<dbReference type="SUPFAM" id="SSF50882">
    <property type="entry name" value="beta-Barrel protease inhibitors"/>
    <property type="match status" value="2"/>
</dbReference>
<dbReference type="RefSeq" id="WP_188720080.1">
    <property type="nucleotide sequence ID" value="NZ_BMIF01000003.1"/>
</dbReference>
<name>A0A916RMX4_9HYPH</name>
<evidence type="ECO:0000313" key="5">
    <source>
        <dbReference type="Proteomes" id="UP000636264"/>
    </source>
</evidence>
<feature type="domain" description="Alkaline proteinase inhibitor/ Outer membrane lipoprotein Omp19" evidence="3">
    <location>
        <begin position="137"/>
        <end position="217"/>
    </location>
</feature>
<dbReference type="GO" id="GO:0004866">
    <property type="term" value="F:endopeptidase inhibitor activity"/>
    <property type="evidence" value="ECO:0007669"/>
    <property type="project" value="InterPro"/>
</dbReference>
<evidence type="ECO:0000256" key="1">
    <source>
        <dbReference type="ARBA" id="ARBA00022729"/>
    </source>
</evidence>
<dbReference type="EMBL" id="BMIF01000003">
    <property type="protein sequence ID" value="GGA60102.1"/>
    <property type="molecule type" value="Genomic_DNA"/>
</dbReference>
<accession>A0A916RMX4</accession>
<keyword evidence="1 2" id="KW-0732">Signal</keyword>
<feature type="domain" description="Alkaline proteinase inhibitor/ Outer membrane lipoprotein Omp19" evidence="3">
    <location>
        <begin position="34"/>
        <end position="125"/>
    </location>
</feature>
<reference evidence="4" key="1">
    <citation type="journal article" date="2014" name="Int. J. Syst. Evol. Microbiol.">
        <title>Complete genome sequence of Corynebacterium casei LMG S-19264T (=DSM 44701T), isolated from a smear-ripened cheese.</title>
        <authorList>
            <consortium name="US DOE Joint Genome Institute (JGI-PGF)"/>
            <person name="Walter F."/>
            <person name="Albersmeier A."/>
            <person name="Kalinowski J."/>
            <person name="Ruckert C."/>
        </authorList>
    </citation>
    <scope>NUCLEOTIDE SEQUENCE</scope>
    <source>
        <strain evidence="4">CGMCC 1.15320</strain>
    </source>
</reference>
<dbReference type="InterPro" id="IPR021140">
    <property type="entry name" value="Inh/Omp19"/>
</dbReference>
<evidence type="ECO:0000259" key="3">
    <source>
        <dbReference type="Pfam" id="PF02974"/>
    </source>
</evidence>
<protein>
    <recommendedName>
        <fullName evidence="3">Alkaline proteinase inhibitor/ Outer membrane lipoprotein Omp19 domain-containing protein</fullName>
    </recommendedName>
</protein>
<gene>
    <name evidence="4" type="ORF">GCM10011385_12200</name>
</gene>
<sequence>MKSMLLRGAILSLLATFAGTAQAAEEKLDWAQPFVGDWTLSGVSEGDPYCLITLGDEGTIGGATLDISATCLRRFPLEEVSGWTLRDDSIVLIDATRQPVLTLDHQTTDSYGGELADGRTVAFDRGGFDAPELDELMDGTFNLSGYNDQESCGFMVEAASPTEGTIEQSGDCPAEWKDKGWSKWQIASEKLELLDGNGAAILTLTREDAFTFSADGHEGLFFGTGSILVSE</sequence>
<proteinExistence type="predicted"/>
<keyword evidence="5" id="KW-1185">Reference proteome</keyword>
<evidence type="ECO:0000256" key="2">
    <source>
        <dbReference type="SAM" id="SignalP"/>
    </source>
</evidence>
<feature type="chain" id="PRO_5036804786" description="Alkaline proteinase inhibitor/ Outer membrane lipoprotein Omp19 domain-containing protein" evidence="2">
    <location>
        <begin position="24"/>
        <end position="231"/>
    </location>
</feature>
<dbReference type="InterPro" id="IPR016085">
    <property type="entry name" value="Protease_inh_B-barrel_dom"/>
</dbReference>